<protein>
    <submittedName>
        <fullName evidence="1">Uncharacterized protein</fullName>
    </submittedName>
</protein>
<reference evidence="1 2" key="1">
    <citation type="journal article" date="2018" name="Mol. Biol. Evol.">
        <title>Broad Genomic Sampling Reveals a Smut Pathogenic Ancestry of the Fungal Clade Ustilaginomycotina.</title>
        <authorList>
            <person name="Kijpornyongpan T."/>
            <person name="Mondo S.J."/>
            <person name="Barry K."/>
            <person name="Sandor L."/>
            <person name="Lee J."/>
            <person name="Lipzen A."/>
            <person name="Pangilinan J."/>
            <person name="LaButti K."/>
            <person name="Hainaut M."/>
            <person name="Henrissat B."/>
            <person name="Grigoriev I.V."/>
            <person name="Spatafora J.W."/>
            <person name="Aime M.C."/>
        </authorList>
    </citation>
    <scope>NUCLEOTIDE SEQUENCE [LARGE SCALE GENOMIC DNA]</scope>
    <source>
        <strain evidence="1 2">MCA 3645</strain>
    </source>
</reference>
<name>A0A317XL45_9BASI</name>
<dbReference type="AlphaFoldDB" id="A0A317XL45"/>
<evidence type="ECO:0000313" key="2">
    <source>
        <dbReference type="Proteomes" id="UP000246740"/>
    </source>
</evidence>
<proteinExistence type="predicted"/>
<dbReference type="InParanoid" id="A0A317XL45"/>
<keyword evidence="2" id="KW-1185">Reference proteome</keyword>
<accession>A0A317XL45</accession>
<evidence type="ECO:0000313" key="1">
    <source>
        <dbReference type="EMBL" id="PWY98781.1"/>
    </source>
</evidence>
<dbReference type="EMBL" id="KZ819197">
    <property type="protein sequence ID" value="PWY98781.1"/>
    <property type="molecule type" value="Genomic_DNA"/>
</dbReference>
<sequence>MSGLERGPTRKGYWHPFIYLGPTRKAAPRAWPGTASGAASHDIGLVCHERGSRLLGVVNCLCRNLLSVFACTLVGIDVAIGSA</sequence>
<gene>
    <name evidence="1" type="ORF">BCV70DRAFT_27730</name>
</gene>
<dbReference type="Proteomes" id="UP000246740">
    <property type="component" value="Unassembled WGS sequence"/>
</dbReference>
<organism evidence="1 2">
    <name type="scientific">Testicularia cyperi</name>
    <dbReference type="NCBI Taxonomy" id="1882483"/>
    <lineage>
        <taxon>Eukaryota</taxon>
        <taxon>Fungi</taxon>
        <taxon>Dikarya</taxon>
        <taxon>Basidiomycota</taxon>
        <taxon>Ustilaginomycotina</taxon>
        <taxon>Ustilaginomycetes</taxon>
        <taxon>Ustilaginales</taxon>
        <taxon>Anthracoideaceae</taxon>
        <taxon>Testicularia</taxon>
    </lineage>
</organism>